<dbReference type="RefSeq" id="WP_148568296.1">
    <property type="nucleotide sequence ID" value="NZ_RXYA01000016.1"/>
</dbReference>
<dbReference type="SUPFAM" id="SSF141868">
    <property type="entry name" value="EAL domain-like"/>
    <property type="match status" value="1"/>
</dbReference>
<feature type="domain" description="GGDEF" evidence="3">
    <location>
        <begin position="632"/>
        <end position="765"/>
    </location>
</feature>
<feature type="transmembrane region" description="Helical" evidence="1">
    <location>
        <begin position="70"/>
        <end position="90"/>
    </location>
</feature>
<dbReference type="Gene3D" id="3.20.20.450">
    <property type="entry name" value="EAL domain"/>
    <property type="match status" value="1"/>
</dbReference>
<keyword evidence="1" id="KW-0812">Transmembrane</keyword>
<feature type="transmembrane region" description="Helical" evidence="1">
    <location>
        <begin position="393"/>
        <end position="415"/>
    </location>
</feature>
<dbReference type="PANTHER" id="PTHR44757">
    <property type="entry name" value="DIGUANYLATE CYCLASE DGCP"/>
    <property type="match status" value="1"/>
</dbReference>
<dbReference type="SMART" id="SM00052">
    <property type="entry name" value="EAL"/>
    <property type="match status" value="1"/>
</dbReference>
<evidence type="ECO:0000259" key="3">
    <source>
        <dbReference type="PROSITE" id="PS50887"/>
    </source>
</evidence>
<dbReference type="InterPro" id="IPR043128">
    <property type="entry name" value="Rev_trsase/Diguanyl_cyclase"/>
</dbReference>
<feature type="transmembrane region" description="Helical" evidence="1">
    <location>
        <begin position="341"/>
        <end position="357"/>
    </location>
</feature>
<dbReference type="EMBL" id="WJBD01000014">
    <property type="protein sequence ID" value="MBC3889035.1"/>
    <property type="molecule type" value="Genomic_DNA"/>
</dbReference>
<feature type="transmembrane region" description="Helical" evidence="1">
    <location>
        <begin position="259"/>
        <end position="281"/>
    </location>
</feature>
<dbReference type="InterPro" id="IPR029787">
    <property type="entry name" value="Nucleotide_cyclase"/>
</dbReference>
<dbReference type="InterPro" id="IPR035919">
    <property type="entry name" value="EAL_sf"/>
</dbReference>
<dbReference type="AlphaFoldDB" id="A0A923I4U3"/>
<feature type="domain" description="EAL" evidence="2">
    <location>
        <begin position="774"/>
        <end position="1028"/>
    </location>
</feature>
<feature type="transmembrane region" description="Helical" evidence="1">
    <location>
        <begin position="38"/>
        <end position="58"/>
    </location>
</feature>
<accession>A0A923I4U3</accession>
<comment type="caution">
    <text evidence="4">The sequence shown here is derived from an EMBL/GenBank/DDBJ whole genome shotgun (WGS) entry which is preliminary data.</text>
</comment>
<dbReference type="InterPro" id="IPR029016">
    <property type="entry name" value="GAF-like_dom_sf"/>
</dbReference>
<sequence length="1031" mass="116842">MTLQNLISIILYISFVTYALIGAYSFTLNKEARLNRLFMSLCLCFSLWSFAFAVGNSAGTYAEALFWRRIAVLGWGVAYCVILHFIIVLTGSNWSRKEKKPLLLMALYVPAVLNVIIIMFYSQTTNAQMQLIYTVSGWAIKPANDFGNILFYLYSLGFSLIAIVLLMRWFRSTKNFINKKKALYLLISFSVALFLGMFTDVLANHFLNYQLPYLTPLVIMILMGTIYHIIHKYGLISANGQNNESAKGIILNADSRAKLFQYIGIVLAIGSIINFYIWVILSGGREIGILFSLVLVLMSVVLMVIPYLIESVKYQQRILTLLLLVILPIVMLAYYDGPFSNIIWPVPIFVIMITVISNDRRLFFFTAILSLLLGMLFWVRMPSFNLIINGETYALRLLFYAVGISLTALITNIYVSRLMENRKQRDFQKLIAEISTDFVTMTRFDFDDKVKNLLKKSGLFINADRAAVALFSDDSQSAAFTHEWVRETMEFIDKETEKCLVQVLDWSRKQLLDNAIVYIPSIDRLAPEADEDSRILKEAKIQSLVCIPIHSKDSVIGFIGFDQISKDKVWKTLDFELLRVLTNIVADAIAKVETEKEINDLAYYDPLTNLPNRVLFNDRLEQALALAKRSGKLLGVIFLDLDGFKEVNDTLGHDRGDHLLNQIGKRLSACVRKYDTVARFGGDEFLIMVPQLAQKKDLDEVAKKIMGIFRQPVMIEEQEFFMNASSGIAVFPEDGEDVTTLTRNADMAMYVAKKNGKGQAVFCSGKMKNDVLEKVTLTNSLYQALEKNELMLHYQPQVSAATREIIGFEALLRWEHQKLGTIPPAVFIPIAEETGLINSIGEWVLMTACAQNKEWQDKGFKPVLMAVNLSLEQFRSENLEAIVKKCLMETGLDPRYLELEITESIAMKESEDVAACLHRLKTIGVTISIDDFGTEFSSLGRLKDLPVDRLKIDMEFIHGISQNLKDESIIVVMIHLAKMLGLQIIAEGVETEIQLGFLKDEACDAIQGYYYYKPLSKNEIEGDIYKTSPAK</sequence>
<evidence type="ECO:0000313" key="5">
    <source>
        <dbReference type="Proteomes" id="UP000616595"/>
    </source>
</evidence>
<evidence type="ECO:0000259" key="2">
    <source>
        <dbReference type="PROSITE" id="PS50883"/>
    </source>
</evidence>
<feature type="transmembrane region" description="Helical" evidence="1">
    <location>
        <begin position="318"/>
        <end position="335"/>
    </location>
</feature>
<dbReference type="InterPro" id="IPR003018">
    <property type="entry name" value="GAF"/>
</dbReference>
<gene>
    <name evidence="4" type="ORF">GH810_11990</name>
</gene>
<dbReference type="SMART" id="SM00065">
    <property type="entry name" value="GAF"/>
    <property type="match status" value="1"/>
</dbReference>
<keyword evidence="1" id="KW-1133">Transmembrane helix</keyword>
<dbReference type="PROSITE" id="PS50887">
    <property type="entry name" value="GGDEF"/>
    <property type="match status" value="1"/>
</dbReference>
<name>A0A923I4U3_9FIRM</name>
<dbReference type="SMART" id="SM00267">
    <property type="entry name" value="GGDEF"/>
    <property type="match status" value="1"/>
</dbReference>
<dbReference type="Pfam" id="PF16927">
    <property type="entry name" value="HisKA_7TM"/>
    <property type="match status" value="1"/>
</dbReference>
<dbReference type="NCBIfam" id="TIGR00254">
    <property type="entry name" value="GGDEF"/>
    <property type="match status" value="1"/>
</dbReference>
<dbReference type="CDD" id="cd01948">
    <property type="entry name" value="EAL"/>
    <property type="match status" value="1"/>
</dbReference>
<protein>
    <submittedName>
        <fullName evidence="4">EAL domain-containing protein</fullName>
    </submittedName>
</protein>
<dbReference type="FunFam" id="3.30.70.270:FF:000001">
    <property type="entry name" value="Diguanylate cyclase domain protein"/>
    <property type="match status" value="1"/>
</dbReference>
<feature type="transmembrane region" description="Helical" evidence="1">
    <location>
        <begin position="287"/>
        <end position="309"/>
    </location>
</feature>
<keyword evidence="5" id="KW-1185">Reference proteome</keyword>
<dbReference type="Gene3D" id="3.30.450.40">
    <property type="match status" value="1"/>
</dbReference>
<feature type="transmembrane region" description="Helical" evidence="1">
    <location>
        <begin position="211"/>
        <end position="230"/>
    </location>
</feature>
<feature type="transmembrane region" description="Helical" evidence="1">
    <location>
        <begin position="102"/>
        <end position="121"/>
    </location>
</feature>
<feature type="transmembrane region" description="Helical" evidence="1">
    <location>
        <begin position="149"/>
        <end position="170"/>
    </location>
</feature>
<keyword evidence="1" id="KW-0472">Membrane</keyword>
<dbReference type="InterPro" id="IPR001633">
    <property type="entry name" value="EAL_dom"/>
</dbReference>
<evidence type="ECO:0000256" key="1">
    <source>
        <dbReference type="SAM" id="Phobius"/>
    </source>
</evidence>
<proteinExistence type="predicted"/>
<dbReference type="Pfam" id="PF00990">
    <property type="entry name" value="GGDEF"/>
    <property type="match status" value="1"/>
</dbReference>
<dbReference type="Pfam" id="PF00563">
    <property type="entry name" value="EAL"/>
    <property type="match status" value="1"/>
</dbReference>
<dbReference type="PANTHER" id="PTHR44757:SF2">
    <property type="entry name" value="BIOFILM ARCHITECTURE MAINTENANCE PROTEIN MBAA"/>
    <property type="match status" value="1"/>
</dbReference>
<dbReference type="PROSITE" id="PS50883">
    <property type="entry name" value="EAL"/>
    <property type="match status" value="1"/>
</dbReference>
<dbReference type="SUPFAM" id="SSF55781">
    <property type="entry name" value="GAF domain-like"/>
    <property type="match status" value="1"/>
</dbReference>
<dbReference type="InterPro" id="IPR000160">
    <property type="entry name" value="GGDEF_dom"/>
</dbReference>
<dbReference type="InterPro" id="IPR052155">
    <property type="entry name" value="Biofilm_reg_signaling"/>
</dbReference>
<feature type="transmembrane region" description="Helical" evidence="1">
    <location>
        <begin position="182"/>
        <end position="199"/>
    </location>
</feature>
<dbReference type="SUPFAM" id="SSF55073">
    <property type="entry name" value="Nucleotide cyclase"/>
    <property type="match status" value="1"/>
</dbReference>
<dbReference type="Gene3D" id="3.30.70.270">
    <property type="match status" value="1"/>
</dbReference>
<organism evidence="4 5">
    <name type="scientific">Acetobacterium paludosum</name>
    <dbReference type="NCBI Taxonomy" id="52693"/>
    <lineage>
        <taxon>Bacteria</taxon>
        <taxon>Bacillati</taxon>
        <taxon>Bacillota</taxon>
        <taxon>Clostridia</taxon>
        <taxon>Eubacteriales</taxon>
        <taxon>Eubacteriaceae</taxon>
        <taxon>Acetobacterium</taxon>
    </lineage>
</organism>
<reference evidence="4" key="2">
    <citation type="submission" date="2020-10" db="EMBL/GenBank/DDBJ databases">
        <title>Comparative genomics of the Acetobacterium genus.</title>
        <authorList>
            <person name="Marshall C."/>
            <person name="May H."/>
            <person name="Norman S."/>
        </authorList>
    </citation>
    <scope>NUCLEOTIDE SEQUENCE</scope>
    <source>
        <strain evidence="4">DER-2019</strain>
    </source>
</reference>
<dbReference type="CDD" id="cd01949">
    <property type="entry name" value="GGDEF"/>
    <property type="match status" value="1"/>
</dbReference>
<feature type="transmembrane region" description="Helical" evidence="1">
    <location>
        <begin position="362"/>
        <end position="381"/>
    </location>
</feature>
<reference evidence="4" key="1">
    <citation type="submission" date="2019-10" db="EMBL/GenBank/DDBJ databases">
        <authorList>
            <person name="Ross D.E."/>
            <person name="Gulliver D."/>
        </authorList>
    </citation>
    <scope>NUCLEOTIDE SEQUENCE</scope>
    <source>
        <strain evidence="4">DER-2019</strain>
    </source>
</reference>
<dbReference type="Proteomes" id="UP000616595">
    <property type="component" value="Unassembled WGS sequence"/>
</dbReference>
<feature type="transmembrane region" description="Helical" evidence="1">
    <location>
        <begin position="6"/>
        <end position="26"/>
    </location>
</feature>
<dbReference type="InterPro" id="IPR031621">
    <property type="entry name" value="HisKA_7TM"/>
</dbReference>
<dbReference type="OrthoDB" id="9762141at2"/>
<dbReference type="Pfam" id="PF01590">
    <property type="entry name" value="GAF"/>
    <property type="match status" value="1"/>
</dbReference>
<evidence type="ECO:0000313" key="4">
    <source>
        <dbReference type="EMBL" id="MBC3889035.1"/>
    </source>
</evidence>